<name>A0A0D2IZ30_9EURO</name>
<dbReference type="HOGENOM" id="CLU_426990_0_0_1"/>
<dbReference type="GeneID" id="25291384"/>
<accession>A0A0D2IZ30</accession>
<evidence type="ECO:0000256" key="1">
    <source>
        <dbReference type="SAM" id="MobiDB-lite"/>
    </source>
</evidence>
<dbReference type="RefSeq" id="XP_013275792.1">
    <property type="nucleotide sequence ID" value="XM_013420338.1"/>
</dbReference>
<dbReference type="Proteomes" id="UP000053617">
    <property type="component" value="Unassembled WGS sequence"/>
</dbReference>
<gene>
    <name evidence="2" type="ORF">Z518_03313</name>
</gene>
<dbReference type="VEuPathDB" id="FungiDB:Z518_03313"/>
<evidence type="ECO:0000313" key="3">
    <source>
        <dbReference type="Proteomes" id="UP000053617"/>
    </source>
</evidence>
<reference evidence="2 3" key="1">
    <citation type="submission" date="2015-01" db="EMBL/GenBank/DDBJ databases">
        <title>The Genome Sequence of Rhinocladiella mackenzie CBS 650.93.</title>
        <authorList>
            <consortium name="The Broad Institute Genomics Platform"/>
            <person name="Cuomo C."/>
            <person name="de Hoog S."/>
            <person name="Gorbushina A."/>
            <person name="Stielow B."/>
            <person name="Teixiera M."/>
            <person name="Abouelleil A."/>
            <person name="Chapman S.B."/>
            <person name="Priest M."/>
            <person name="Young S.K."/>
            <person name="Wortman J."/>
            <person name="Nusbaum C."/>
            <person name="Birren B."/>
        </authorList>
    </citation>
    <scope>NUCLEOTIDE SEQUENCE [LARGE SCALE GENOMIC DNA]</scope>
    <source>
        <strain evidence="2 3">CBS 650.93</strain>
    </source>
</reference>
<organism evidence="2 3">
    <name type="scientific">Rhinocladiella mackenziei CBS 650.93</name>
    <dbReference type="NCBI Taxonomy" id="1442369"/>
    <lineage>
        <taxon>Eukaryota</taxon>
        <taxon>Fungi</taxon>
        <taxon>Dikarya</taxon>
        <taxon>Ascomycota</taxon>
        <taxon>Pezizomycotina</taxon>
        <taxon>Eurotiomycetes</taxon>
        <taxon>Chaetothyriomycetidae</taxon>
        <taxon>Chaetothyriales</taxon>
        <taxon>Herpotrichiellaceae</taxon>
        <taxon>Rhinocladiella</taxon>
    </lineage>
</organism>
<dbReference type="OrthoDB" id="2951834at2759"/>
<evidence type="ECO:0000313" key="2">
    <source>
        <dbReference type="EMBL" id="KIX08656.1"/>
    </source>
</evidence>
<feature type="region of interest" description="Disordered" evidence="1">
    <location>
        <begin position="415"/>
        <end position="442"/>
    </location>
</feature>
<dbReference type="AlphaFoldDB" id="A0A0D2IZ30"/>
<keyword evidence="3" id="KW-1185">Reference proteome</keyword>
<proteinExistence type="predicted"/>
<protein>
    <submittedName>
        <fullName evidence="2">Uncharacterized protein</fullName>
    </submittedName>
</protein>
<dbReference type="EMBL" id="KN847476">
    <property type="protein sequence ID" value="KIX08656.1"/>
    <property type="molecule type" value="Genomic_DNA"/>
</dbReference>
<sequence length="624" mass="70719">MPLQSREVVTLSLILDCDEEEDEHIATEESQRSPPLLRLPVELRLKVLRYLLRFDRNRKTYTRRPPSTSASELLYLNPRRILEAAPFRHKGNQDINGSPPVINTCHLDLAILKTCKSLYWEAKTVLYIENKVVGFQSGIKGLGAKFQNYGLPVWGPFPASRLITSQSEGSESDMSKFDPVMLFSGQNTKPDTPFYLCSYADTADFVHALWIMIESPFARGMRYNLTLPAEPRYRHVNRTDSFVKCAVLPWLHSHVKSIDFHYPGRATTSNDTAQITSPSAEKRLDSIRNEFINHRNKAKYEPNVHTYNSICTYLEQLMLQADVCIEKGDFFSAERLYERVCYESSSIVRTRTSKLVDVSSKSKEGINRVCKLIALSAYRLCELRSGSLALLLSKTIEEMFAKGKKKASCEAKRAENCSPDQASADERSEPVEASSSATANEHLNVEHIEQNTTQSGDEMAVSPGERNAAKAVMLRPASASYTPRTTRLEPSLAQELAITSGLLALRLPCACPVSEWYARLNIMLLRLFAERNDVTYAVSCIRQIQNYCNIVLKDAKTKNQKDPKWQALESLVTDLTYQLKPGAPRRCFLETADRCQEVIKSLWGPRLNVQKDYVGLIWTFRWAT</sequence>